<proteinExistence type="inferred from homology"/>
<dbReference type="RefSeq" id="XP_018987219.1">
    <property type="nucleotide sequence ID" value="XM_019128069.1"/>
</dbReference>
<evidence type="ECO:0000313" key="5">
    <source>
        <dbReference type="Proteomes" id="UP000094336"/>
    </source>
</evidence>
<comment type="similarity">
    <text evidence="1">Belongs to the VPS72/YL1 family.</text>
</comment>
<dbReference type="EMBL" id="KV454427">
    <property type="protein sequence ID" value="ODQ81891.1"/>
    <property type="molecule type" value="Genomic_DNA"/>
</dbReference>
<keyword evidence="5" id="KW-1185">Reference proteome</keyword>
<dbReference type="Proteomes" id="UP000094336">
    <property type="component" value="Unassembled WGS sequence"/>
</dbReference>
<dbReference type="InterPro" id="IPR046757">
    <property type="entry name" value="YL1_N"/>
</dbReference>
<feature type="compositionally biased region" description="Low complexity" evidence="2">
    <location>
        <begin position="527"/>
        <end position="541"/>
    </location>
</feature>
<feature type="region of interest" description="Disordered" evidence="2">
    <location>
        <begin position="361"/>
        <end position="400"/>
    </location>
</feature>
<dbReference type="OrthoDB" id="49520at2759"/>
<feature type="compositionally biased region" description="Acidic residues" evidence="2">
    <location>
        <begin position="390"/>
        <end position="400"/>
    </location>
</feature>
<dbReference type="SMART" id="SM00993">
    <property type="entry name" value="YL1_C"/>
    <property type="match status" value="1"/>
</dbReference>
<dbReference type="GeneID" id="30145922"/>
<dbReference type="PANTHER" id="PTHR13275">
    <property type="entry name" value="YL-1 PROTEIN TRANSCRIPTION FACTOR-LIKE 1"/>
    <property type="match status" value="1"/>
</dbReference>
<evidence type="ECO:0000259" key="3">
    <source>
        <dbReference type="SMART" id="SM00993"/>
    </source>
</evidence>
<dbReference type="GO" id="GO:0005634">
    <property type="term" value="C:nucleus"/>
    <property type="evidence" value="ECO:0007669"/>
    <property type="project" value="TreeGrafter"/>
</dbReference>
<dbReference type="PANTHER" id="PTHR13275:SF4">
    <property type="entry name" value="VACUOLAR PROTEIN SORTING-ASSOCIATED PROTEIN 72 HOMOLOG"/>
    <property type="match status" value="1"/>
</dbReference>
<reference evidence="5" key="1">
    <citation type="submission" date="2016-05" db="EMBL/GenBank/DDBJ databases">
        <title>Comparative genomics of biotechnologically important yeasts.</title>
        <authorList>
            <consortium name="DOE Joint Genome Institute"/>
            <person name="Riley R."/>
            <person name="Haridas S."/>
            <person name="Wolfe K.H."/>
            <person name="Lopes M.R."/>
            <person name="Hittinger C.T."/>
            <person name="Goker M."/>
            <person name="Salamov A."/>
            <person name="Wisecaver J."/>
            <person name="Long T.M."/>
            <person name="Aerts A.L."/>
            <person name="Barry K."/>
            <person name="Choi C."/>
            <person name="Clum A."/>
            <person name="Coughlan A.Y."/>
            <person name="Deshpande S."/>
            <person name="Douglass A.P."/>
            <person name="Hanson S.J."/>
            <person name="Klenk H.-P."/>
            <person name="Labutti K."/>
            <person name="Lapidus A."/>
            <person name="Lindquist E."/>
            <person name="Lipzen A."/>
            <person name="Meier-Kolthoff J.P."/>
            <person name="Ohm R.A."/>
            <person name="Otillar R.P."/>
            <person name="Pangilinan J."/>
            <person name="Peng Y."/>
            <person name="Rokas A."/>
            <person name="Rosa C.A."/>
            <person name="Scheuner C."/>
            <person name="Sibirny A.A."/>
            <person name="Slot J.C."/>
            <person name="Stielow J.B."/>
            <person name="Sun H."/>
            <person name="Kurtzman C.P."/>
            <person name="Blackwell M."/>
            <person name="Grigoriev I.V."/>
            <person name="Jeffries T.W."/>
        </authorList>
    </citation>
    <scope>NUCLEOTIDE SEQUENCE [LARGE SCALE GENOMIC DNA]</scope>
    <source>
        <strain evidence="5">NRRL Y-12698</strain>
    </source>
</reference>
<organism evidence="4 5">
    <name type="scientific">Babjeviella inositovora NRRL Y-12698</name>
    <dbReference type="NCBI Taxonomy" id="984486"/>
    <lineage>
        <taxon>Eukaryota</taxon>
        <taxon>Fungi</taxon>
        <taxon>Dikarya</taxon>
        <taxon>Ascomycota</taxon>
        <taxon>Saccharomycotina</taxon>
        <taxon>Pichiomycetes</taxon>
        <taxon>Serinales incertae sedis</taxon>
        <taxon>Babjeviella</taxon>
    </lineage>
</organism>
<feature type="domain" description="Vps72/YL1 C-terminal" evidence="3">
    <location>
        <begin position="676"/>
        <end position="705"/>
    </location>
</feature>
<feature type="region of interest" description="Disordered" evidence="2">
    <location>
        <begin position="51"/>
        <end position="190"/>
    </location>
</feature>
<name>A0A1E3QW90_9ASCO</name>
<protein>
    <recommendedName>
        <fullName evidence="3">Vps72/YL1 C-terminal domain-containing protein</fullName>
    </recommendedName>
</protein>
<evidence type="ECO:0000256" key="1">
    <source>
        <dbReference type="ARBA" id="ARBA00006832"/>
    </source>
</evidence>
<dbReference type="Pfam" id="PF08265">
    <property type="entry name" value="YL1_C"/>
    <property type="match status" value="1"/>
</dbReference>
<sequence>MKPEDSLIATRARRANAGSRLKHLLELEEINNELTFQLHNDDDDNVNLLFQEDEDDGEFMDESEAGEVSDEDEDNDDKDNGDQNDNYYAEKSDVDGKSDGEKSDIDEKPEGDELKSDSDSEGGLLKRRRDDEMLTDSDLSSSESDESEGEKELQAREKSRKRQEQKKVRAVVAPKITQRPKPAAPKPKRQAVEAVSLLSDSRRSSTRRAAVENKLAVVKKLQETEERRIKYFLSHTQATKETEPELTQEERLLQAVETEKLNILSLNRLHEQEEIRQERQRMLHAAKKMVLGDVCNFTSRLEYVTPLAEIQELQRLEELRLYQLRNKSRRGRKKKSVIEAERLEAERLEAERLEVERLETERKEAGLNEVEPTEVKNEVTGDQPNNGDQVNDEEQVDDEDLVKDGEIDEVGEIDKVGEVDEVGKVDVAGKVEASQFEITSTKPKIVNEATTTLMNNIAESPNNDLTNSGETKATDVDVEMVDAEEKPNQEDVKSETIIKSEPTDGIKTKSVTFAIPDTELQAEETFPVSESPLPELEGSEPADTYEGPSLKVACNYVSFRDLSREGTLYKPENTKEMLFGEQSLLTAHRRSSKVETIIRITSSLSNVNLSTNIDNLFKPYEQIYLREFDHLAELPRFGEFDKQVREIVKIEDEEEFKVEILTEAPSGILYPNGSKKRCFITGTSAIYFDPKSGIPYSSVDAYKVIQRIQDGLVPWCDFSCADKEDDESEPGAVEFGKYGAYIGLAGEQQHAKGVPEGFDG</sequence>
<feature type="compositionally biased region" description="Basic and acidic residues" evidence="2">
    <location>
        <begin position="88"/>
        <end position="118"/>
    </location>
</feature>
<gene>
    <name evidence="4" type="ORF">BABINDRAFT_160124</name>
</gene>
<dbReference type="Pfam" id="PF05764">
    <property type="entry name" value="YL1"/>
    <property type="match status" value="1"/>
</dbReference>
<dbReference type="InterPro" id="IPR013272">
    <property type="entry name" value="Vps72/YL1_C"/>
</dbReference>
<feature type="compositionally biased region" description="Acidic residues" evidence="2">
    <location>
        <begin position="51"/>
        <end position="79"/>
    </location>
</feature>
<dbReference type="AlphaFoldDB" id="A0A1E3QW90"/>
<accession>A0A1E3QW90</accession>
<dbReference type="STRING" id="984486.A0A1E3QW90"/>
<feature type="region of interest" description="Disordered" evidence="2">
    <location>
        <begin position="525"/>
        <end position="547"/>
    </location>
</feature>
<evidence type="ECO:0000256" key="2">
    <source>
        <dbReference type="SAM" id="MobiDB-lite"/>
    </source>
</evidence>
<evidence type="ECO:0000313" key="4">
    <source>
        <dbReference type="EMBL" id="ODQ81891.1"/>
    </source>
</evidence>